<name>A0A258HIJ0_9CAUL</name>
<dbReference type="EMBL" id="NCEQ01000007">
    <property type="protein sequence ID" value="OYX56726.1"/>
    <property type="molecule type" value="Genomic_DNA"/>
</dbReference>
<organism evidence="1 2">
    <name type="scientific">Brevundimonas subvibrioides</name>
    <dbReference type="NCBI Taxonomy" id="74313"/>
    <lineage>
        <taxon>Bacteria</taxon>
        <taxon>Pseudomonadati</taxon>
        <taxon>Pseudomonadota</taxon>
        <taxon>Alphaproteobacteria</taxon>
        <taxon>Caulobacterales</taxon>
        <taxon>Caulobacteraceae</taxon>
        <taxon>Brevundimonas</taxon>
    </lineage>
</organism>
<dbReference type="Proteomes" id="UP000216147">
    <property type="component" value="Unassembled WGS sequence"/>
</dbReference>
<comment type="caution">
    <text evidence="1">The sequence shown here is derived from an EMBL/GenBank/DDBJ whole genome shotgun (WGS) entry which is preliminary data.</text>
</comment>
<evidence type="ECO:0000313" key="1">
    <source>
        <dbReference type="EMBL" id="OYX56726.1"/>
    </source>
</evidence>
<proteinExistence type="predicted"/>
<dbReference type="AlphaFoldDB" id="A0A258HIJ0"/>
<reference evidence="1 2" key="1">
    <citation type="submission" date="2017-03" db="EMBL/GenBank/DDBJ databases">
        <title>Lifting the veil on microbial sulfur biogeochemistry in mining wastewaters.</title>
        <authorList>
            <person name="Kantor R.S."/>
            <person name="Colenbrander Nelson T."/>
            <person name="Marshall S."/>
            <person name="Bennett D."/>
            <person name="Apte S."/>
            <person name="Camacho D."/>
            <person name="Thomas B.C."/>
            <person name="Warren L.A."/>
            <person name="Banfield J.F."/>
        </authorList>
    </citation>
    <scope>NUCLEOTIDE SEQUENCE [LARGE SCALE GENOMIC DNA]</scope>
    <source>
        <strain evidence="1">32-68-21</strain>
    </source>
</reference>
<accession>A0A258HIJ0</accession>
<gene>
    <name evidence="1" type="ORF">B7Y86_08105</name>
</gene>
<sequence>MTVLDAPAIRALPFTLDLPAGFTITTGRPGPNFNIWTIRRGQLPLVMVYAGPASQFPIYSGEMVEAGARASVVATEDGRRVALEHLFTRPSAPREVHVWITSVDGADRTLAERIGQSVDVR</sequence>
<protein>
    <submittedName>
        <fullName evidence="1">Uncharacterized protein</fullName>
    </submittedName>
</protein>
<evidence type="ECO:0000313" key="2">
    <source>
        <dbReference type="Proteomes" id="UP000216147"/>
    </source>
</evidence>